<evidence type="ECO:0000256" key="2">
    <source>
        <dbReference type="ARBA" id="ARBA00005979"/>
    </source>
</evidence>
<protein>
    <recommendedName>
        <fullName evidence="4">NADH:flavin oxidoreductase/NADH oxidase N-terminal domain-containing protein</fullName>
    </recommendedName>
</protein>
<name>G9ES22_9GAMM</name>
<dbReference type="InParanoid" id="G9ES22"/>
<evidence type="ECO:0000256" key="1">
    <source>
        <dbReference type="ARBA" id="ARBA00001917"/>
    </source>
</evidence>
<dbReference type="CDD" id="cd02933">
    <property type="entry name" value="OYE_like_FMN"/>
    <property type="match status" value="1"/>
</dbReference>
<dbReference type="EMBL" id="JH413843">
    <property type="protein sequence ID" value="EHL29803.1"/>
    <property type="molecule type" value="Genomic_DNA"/>
</dbReference>
<gene>
    <name evidence="5" type="ORF">LDG_8094</name>
</gene>
<dbReference type="Pfam" id="PF00724">
    <property type="entry name" value="Oxidored_FMN"/>
    <property type="match status" value="1"/>
</dbReference>
<dbReference type="Gene3D" id="3.20.20.70">
    <property type="entry name" value="Aldolase class I"/>
    <property type="match status" value="1"/>
</dbReference>
<evidence type="ECO:0000259" key="4">
    <source>
        <dbReference type="Pfam" id="PF00724"/>
    </source>
</evidence>
<dbReference type="PANTHER" id="PTHR22893">
    <property type="entry name" value="NADH OXIDOREDUCTASE-RELATED"/>
    <property type="match status" value="1"/>
</dbReference>
<dbReference type="AlphaFoldDB" id="G9ES22"/>
<dbReference type="InterPro" id="IPR045247">
    <property type="entry name" value="Oye-like"/>
</dbReference>
<evidence type="ECO:0000313" key="5">
    <source>
        <dbReference type="EMBL" id="EHL29803.1"/>
    </source>
</evidence>
<dbReference type="GO" id="GO:0016628">
    <property type="term" value="F:oxidoreductase activity, acting on the CH-CH group of donors, NAD or NADP as acceptor"/>
    <property type="evidence" value="ECO:0007669"/>
    <property type="project" value="UniProtKB-ARBA"/>
</dbReference>
<dbReference type="GO" id="GO:0005829">
    <property type="term" value="C:cytosol"/>
    <property type="evidence" value="ECO:0007669"/>
    <property type="project" value="TreeGrafter"/>
</dbReference>
<comment type="cofactor">
    <cofactor evidence="1">
        <name>FMN</name>
        <dbReference type="ChEBI" id="CHEBI:58210"/>
    </cofactor>
</comment>
<dbReference type="Proteomes" id="UP000002770">
    <property type="component" value="Unassembled WGS sequence"/>
</dbReference>
<dbReference type="eggNOG" id="COG1902">
    <property type="taxonomic scope" value="Bacteria"/>
</dbReference>
<dbReference type="PANTHER" id="PTHR22893:SF91">
    <property type="entry name" value="NADPH DEHYDROGENASE 2-RELATED"/>
    <property type="match status" value="1"/>
</dbReference>
<dbReference type="STRING" id="658187.LDG_8094"/>
<feature type="domain" description="NADH:flavin oxidoreductase/NADH oxidase N-terminal" evidence="4">
    <location>
        <begin position="8"/>
        <end position="342"/>
    </location>
</feature>
<dbReference type="NCBIfam" id="NF007899">
    <property type="entry name" value="PRK10605.1"/>
    <property type="match status" value="1"/>
</dbReference>
<dbReference type="GO" id="GO:0010181">
    <property type="term" value="F:FMN binding"/>
    <property type="evidence" value="ECO:0007669"/>
    <property type="project" value="InterPro"/>
</dbReference>
<keyword evidence="6" id="KW-1185">Reference proteome</keyword>
<organism evidence="5 6">
    <name type="scientific">Legionella drancourtii LLAP12</name>
    <dbReference type="NCBI Taxonomy" id="658187"/>
    <lineage>
        <taxon>Bacteria</taxon>
        <taxon>Pseudomonadati</taxon>
        <taxon>Pseudomonadota</taxon>
        <taxon>Gammaproteobacteria</taxon>
        <taxon>Legionellales</taxon>
        <taxon>Legionellaceae</taxon>
        <taxon>Legionella</taxon>
    </lineage>
</organism>
<sequence>MAIDASILFTPFDLRGHQLKNRIVMAPLTRNRAIHGSDAPQALNAEYYAQRASAGLIISEATQISPTAKGYAWTPGIYSPEQVAGWKLVTGAVHAQGGTIFAQLWHVGRISHPSLQPGGVAPVAPSALTPVGQKTFIENGTFADISQPRALRLEEIPLIIEDYRKAARNAIDAGFDGVEIHAANGYLIQQFLSDGANHRTDAYGGSVSNRLRFALDVVEAITAEIGSERTAIRLSPIGAINGIVETAPAAVYFPLIRELDRFALAYVHIIEGMTRGPREFLGFDFHALRKEFNGAWMVNNNYTRELAIEAIASGYADLVAFGRPFIANPDLVARFKNNAPLNEAESSTFYGGTAKGYTDYPTL</sequence>
<accession>G9ES22</accession>
<dbReference type="RefSeq" id="WP_006871978.1">
    <property type="nucleotide sequence ID" value="NZ_JH413843.1"/>
</dbReference>
<reference evidence="5 6" key="1">
    <citation type="journal article" date="2011" name="BMC Genomics">
        <title>Insight into cross-talk between intra-amoebal pathogens.</title>
        <authorList>
            <person name="Gimenez G."/>
            <person name="Bertelli C."/>
            <person name="Moliner C."/>
            <person name="Robert C."/>
            <person name="Raoult D."/>
            <person name="Fournier P.E."/>
            <person name="Greub G."/>
        </authorList>
    </citation>
    <scope>NUCLEOTIDE SEQUENCE [LARGE SCALE GENOMIC DNA]</scope>
    <source>
        <strain evidence="5 6">LLAP12</strain>
    </source>
</reference>
<evidence type="ECO:0000313" key="6">
    <source>
        <dbReference type="Proteomes" id="UP000002770"/>
    </source>
</evidence>
<dbReference type="HOGENOM" id="CLU_012153_0_0_6"/>
<dbReference type="InterPro" id="IPR013785">
    <property type="entry name" value="Aldolase_TIM"/>
</dbReference>
<keyword evidence="3" id="KW-0560">Oxidoreductase</keyword>
<evidence type="ECO:0000256" key="3">
    <source>
        <dbReference type="ARBA" id="ARBA00023002"/>
    </source>
</evidence>
<comment type="similarity">
    <text evidence="2">Belongs to the NADH:flavin oxidoreductase/NADH oxidase family.</text>
</comment>
<dbReference type="FunFam" id="3.20.20.70:FF:000059">
    <property type="entry name" value="N-ethylmaleimide reductase, FMN-linked"/>
    <property type="match status" value="1"/>
</dbReference>
<dbReference type="InterPro" id="IPR001155">
    <property type="entry name" value="OxRdtase_FMN_N"/>
</dbReference>
<dbReference type="SUPFAM" id="SSF51395">
    <property type="entry name" value="FMN-linked oxidoreductases"/>
    <property type="match status" value="1"/>
</dbReference>
<dbReference type="FunCoup" id="G9ES22">
    <property type="interactions" value="292"/>
</dbReference>
<proteinExistence type="inferred from homology"/>